<dbReference type="Proteomes" id="UP001168528">
    <property type="component" value="Unassembled WGS sequence"/>
</dbReference>
<reference evidence="3" key="1">
    <citation type="submission" date="2023-07" db="EMBL/GenBank/DDBJ databases">
        <title>The genome sequence of Rhodocytophaga aerolata KACC 12507.</title>
        <authorList>
            <person name="Zhang X."/>
        </authorList>
    </citation>
    <scope>NUCLEOTIDE SEQUENCE</scope>
    <source>
        <strain evidence="3">KACC 12507</strain>
    </source>
</reference>
<evidence type="ECO:0000313" key="3">
    <source>
        <dbReference type="EMBL" id="MDO1450756.1"/>
    </source>
</evidence>
<dbReference type="EMBL" id="JAUKPO010000035">
    <property type="protein sequence ID" value="MDO1450756.1"/>
    <property type="molecule type" value="Genomic_DNA"/>
</dbReference>
<proteinExistence type="predicted"/>
<dbReference type="InterPro" id="IPR005094">
    <property type="entry name" value="Endonuclease_MobA/VirD2"/>
</dbReference>
<name>A0ABT8RF67_9BACT</name>
<comment type="caution">
    <text evidence="3">The sequence shown here is derived from an EMBL/GenBank/DDBJ whole genome shotgun (WGS) entry which is preliminary data.</text>
</comment>
<accession>A0ABT8RF67</accession>
<evidence type="ECO:0000259" key="2">
    <source>
        <dbReference type="Pfam" id="PF03432"/>
    </source>
</evidence>
<evidence type="ECO:0000313" key="4">
    <source>
        <dbReference type="Proteomes" id="UP001168528"/>
    </source>
</evidence>
<gene>
    <name evidence="3" type="ORF">Q0590_31070</name>
</gene>
<feature type="region of interest" description="Disordered" evidence="1">
    <location>
        <begin position="585"/>
        <end position="623"/>
    </location>
</feature>
<protein>
    <submittedName>
        <fullName evidence="3">Relaxase/mobilization nuclease domain-containing protein</fullName>
    </submittedName>
</protein>
<keyword evidence="4" id="KW-1185">Reference proteome</keyword>
<evidence type="ECO:0000256" key="1">
    <source>
        <dbReference type="SAM" id="MobiDB-lite"/>
    </source>
</evidence>
<feature type="domain" description="MobA/VirD2-like nuclease" evidence="2">
    <location>
        <begin position="58"/>
        <end position="154"/>
    </location>
</feature>
<dbReference type="RefSeq" id="WP_302041554.1">
    <property type="nucleotide sequence ID" value="NZ_JAUKPO010000035.1"/>
</dbReference>
<feature type="compositionally biased region" description="Basic residues" evidence="1">
    <location>
        <begin position="613"/>
        <end position="623"/>
    </location>
</feature>
<sequence length="623" mass="71705">MVARISTGKSIIGLINYNENKVAKGDARLLAARNMVLGKKESELTYDMKVGTFQQILDGKKNRKLDKPTLHISLNFDPSEKPTDENLQQIATKYMEGMGYGNQPFLVYRHEDTRHPHMHIVSIKVDREGNKVDDTFFKRRSDKLRKALEVEYNLVKASEKMKQLTDFIASLPLEAIKYGKSDTKAAISGIVRNIQTHYKFTSLNQFQTLLRQYNIKVEHIKGTSKKADYEGLIYSLTDSKGRRVGVGIKASSIYSKPTLPNLREQFKKNSQAKIDFRIKTANEVGKVLSSYRSITKEGFTKQLSKQGIIAIYHQGEKGKQGLIFIDHVRKAIFKEGELGKSYRWKNLQKHFGDFTIPKQMISNGLQNEIVRKNSSKSDFVKEKLLREASSALAFIYNRLRKANSREAYFESTFVKKLHQINLADPLLKELPSLTYKQATDLEQRYKKYKQNKLKVIENKEIDYFGRKVEIAFRFIEKHKDRSPVEKISFLYRYGLQVRKEEGQIIFQHSRGEHLKVTFEEEAIKKLLGYKDILPSIDTRKFVQYSKADRDSITHNADISSDDKATRQNISIKDQQVILPPTYILPGQKNTPNNSTISCVKNNSGVDSHEANTKKKKRNRKISG</sequence>
<feature type="compositionally biased region" description="Polar residues" evidence="1">
    <location>
        <begin position="587"/>
        <end position="605"/>
    </location>
</feature>
<dbReference type="Pfam" id="PF03432">
    <property type="entry name" value="Relaxase"/>
    <property type="match status" value="1"/>
</dbReference>
<organism evidence="3 4">
    <name type="scientific">Rhodocytophaga aerolata</name>
    <dbReference type="NCBI Taxonomy" id="455078"/>
    <lineage>
        <taxon>Bacteria</taxon>
        <taxon>Pseudomonadati</taxon>
        <taxon>Bacteroidota</taxon>
        <taxon>Cytophagia</taxon>
        <taxon>Cytophagales</taxon>
        <taxon>Rhodocytophagaceae</taxon>
        <taxon>Rhodocytophaga</taxon>
    </lineage>
</organism>